<gene>
    <name evidence="4" type="ORF">JK386_14965</name>
</gene>
<dbReference type="Pfam" id="PF19305">
    <property type="entry name" value="MmgE_PrpD_C"/>
    <property type="match status" value="1"/>
</dbReference>
<evidence type="ECO:0000313" key="4">
    <source>
        <dbReference type="EMBL" id="MBM9461201.1"/>
    </source>
</evidence>
<dbReference type="InterPro" id="IPR042183">
    <property type="entry name" value="MmgE/PrpD_sf_1"/>
</dbReference>
<dbReference type="InterPro" id="IPR005656">
    <property type="entry name" value="MmgE_PrpD"/>
</dbReference>
<dbReference type="Gene3D" id="1.10.4100.10">
    <property type="entry name" value="2-methylcitrate dehydratase PrpD"/>
    <property type="match status" value="1"/>
</dbReference>
<evidence type="ECO:0000313" key="5">
    <source>
        <dbReference type="Proteomes" id="UP000663791"/>
    </source>
</evidence>
<dbReference type="SUPFAM" id="SSF103378">
    <property type="entry name" value="2-methylcitrate dehydratase PrpD"/>
    <property type="match status" value="1"/>
</dbReference>
<dbReference type="EMBL" id="JAERTX010000014">
    <property type="protein sequence ID" value="MBM9461201.1"/>
    <property type="molecule type" value="Genomic_DNA"/>
</dbReference>
<sequence length="470" mass="48779">MSAAPTAPLPATATEQLVAFVCDAAPAPTPATVAALRGLVVDTVAVATAGTRTPAADLLRSWVTEQYPARTADSTGLAAVWGTGTRLGPADAALVNGTAAHALDWDDAAPSMAMHPAAVLLPTLFALSARRPVTGAELVAAYDVGSAVFRAVSEILPHHVHYGRGWHNTSTTGRLAATAAAGRLLGLDRTATRHALGIAASCAAGSLANFGTMTKPMHAGLAARDAVTAVGLAARGFTANPGQLDARGGFLELFGEPSADRTARLGERLEHWRVAWVEDYAIKAYPSCFATQRAIDAGISLREELGADLGAHGDAVARIEVTLEHRGTRPLRDAPASTGLEAKFSLEYCLAVALVHGDVVLGDFTDAALGRPGLATLAAKVELGERPAADEPGHTVVRLHLTDGRTLERIVHHSRGDSHRPLTTDELAAKFGQCVGDGAPQRAWFEALHGVPDRTTASDLQELLAGPEAS</sequence>
<dbReference type="InterPro" id="IPR045336">
    <property type="entry name" value="MmgE_PrpD_N"/>
</dbReference>
<dbReference type="Pfam" id="PF03972">
    <property type="entry name" value="MmgE_PrpD_N"/>
    <property type="match status" value="1"/>
</dbReference>
<feature type="domain" description="MmgE/PrpD N-terminal" evidence="2">
    <location>
        <begin position="15"/>
        <end position="256"/>
    </location>
</feature>
<comment type="similarity">
    <text evidence="1">Belongs to the PrpD family.</text>
</comment>
<evidence type="ECO:0000256" key="1">
    <source>
        <dbReference type="ARBA" id="ARBA00006174"/>
    </source>
</evidence>
<evidence type="ECO:0000259" key="3">
    <source>
        <dbReference type="Pfam" id="PF19305"/>
    </source>
</evidence>
<dbReference type="PANTHER" id="PTHR16943:SF8">
    <property type="entry name" value="2-METHYLCITRATE DEHYDRATASE"/>
    <property type="match status" value="1"/>
</dbReference>
<keyword evidence="5" id="KW-1185">Reference proteome</keyword>
<dbReference type="InterPro" id="IPR036148">
    <property type="entry name" value="MmgE/PrpD_sf"/>
</dbReference>
<dbReference type="Proteomes" id="UP000663791">
    <property type="component" value="Unassembled WGS sequence"/>
</dbReference>
<comment type="caution">
    <text evidence="4">The sequence shown here is derived from an EMBL/GenBank/DDBJ whole genome shotgun (WGS) entry which is preliminary data.</text>
</comment>
<dbReference type="GO" id="GO:0016829">
    <property type="term" value="F:lyase activity"/>
    <property type="evidence" value="ECO:0007669"/>
    <property type="project" value="InterPro"/>
</dbReference>
<dbReference type="Gene3D" id="3.30.1330.120">
    <property type="entry name" value="2-methylcitrate dehydratase PrpD"/>
    <property type="match status" value="1"/>
</dbReference>
<accession>A0A939BWM6</accession>
<dbReference type="InterPro" id="IPR045337">
    <property type="entry name" value="MmgE_PrpD_C"/>
</dbReference>
<name>A0A939BWM6_9ACTN</name>
<feature type="domain" description="MmgE/PrpD C-terminal" evidence="3">
    <location>
        <begin position="285"/>
        <end position="440"/>
    </location>
</feature>
<dbReference type="InterPro" id="IPR042188">
    <property type="entry name" value="MmgE/PrpD_sf_2"/>
</dbReference>
<dbReference type="PANTHER" id="PTHR16943">
    <property type="entry name" value="2-METHYLCITRATE DEHYDRATASE-RELATED"/>
    <property type="match status" value="1"/>
</dbReference>
<protein>
    <submittedName>
        <fullName evidence="4">MmgE/PrpD family protein</fullName>
    </submittedName>
</protein>
<dbReference type="AlphaFoldDB" id="A0A939BWM6"/>
<proteinExistence type="inferred from homology"/>
<reference evidence="4" key="1">
    <citation type="submission" date="2021-01" db="EMBL/GenBank/DDBJ databases">
        <title>Novel species in genus Nocardioides.</title>
        <authorList>
            <person name="Zhang G."/>
        </authorList>
    </citation>
    <scope>NUCLEOTIDE SEQUENCE</scope>
    <source>
        <strain evidence="4">Zg-536</strain>
    </source>
</reference>
<organism evidence="4 5">
    <name type="scientific">Nocardioides faecalis</name>
    <dbReference type="NCBI Taxonomy" id="2803858"/>
    <lineage>
        <taxon>Bacteria</taxon>
        <taxon>Bacillati</taxon>
        <taxon>Actinomycetota</taxon>
        <taxon>Actinomycetes</taxon>
        <taxon>Propionibacteriales</taxon>
        <taxon>Nocardioidaceae</taxon>
        <taxon>Nocardioides</taxon>
    </lineage>
</organism>
<dbReference type="RefSeq" id="WP_205292517.1">
    <property type="nucleotide sequence ID" value="NZ_CP074406.1"/>
</dbReference>
<evidence type="ECO:0000259" key="2">
    <source>
        <dbReference type="Pfam" id="PF03972"/>
    </source>
</evidence>